<dbReference type="OrthoDB" id="2331083at2759"/>
<gene>
    <name evidence="2" type="ORF">BRENAR_LOCUS119</name>
</gene>
<dbReference type="InParanoid" id="A0A448YEQ3"/>
<name>A0A448YEQ3_BRENA</name>
<feature type="signal peptide" evidence="1">
    <location>
        <begin position="1"/>
        <end position="17"/>
    </location>
</feature>
<dbReference type="GO" id="GO:0009116">
    <property type="term" value="P:nucleoside metabolic process"/>
    <property type="evidence" value="ECO:0007669"/>
    <property type="project" value="InterPro"/>
</dbReference>
<reference evidence="2 3" key="1">
    <citation type="submission" date="2018-12" db="EMBL/GenBank/DDBJ databases">
        <authorList>
            <person name="Tiukova I."/>
            <person name="Dainat J."/>
        </authorList>
    </citation>
    <scope>NUCLEOTIDE SEQUENCE [LARGE SCALE GENOMIC DNA]</scope>
</reference>
<evidence type="ECO:0000313" key="3">
    <source>
        <dbReference type="Proteomes" id="UP000290900"/>
    </source>
</evidence>
<dbReference type="InterPro" id="IPR009486">
    <property type="entry name" value="Pur_nuclsid_perm"/>
</dbReference>
<protein>
    <submittedName>
        <fullName evidence="2">DEKNAAC100900</fullName>
    </submittedName>
</protein>
<evidence type="ECO:0000313" key="2">
    <source>
        <dbReference type="EMBL" id="VEU19382.1"/>
    </source>
</evidence>
<dbReference type="EMBL" id="CAACVR010000001">
    <property type="protein sequence ID" value="VEU19382.1"/>
    <property type="molecule type" value="Genomic_DNA"/>
</dbReference>
<dbReference type="Proteomes" id="UP000290900">
    <property type="component" value="Unassembled WGS sequence"/>
</dbReference>
<organism evidence="2 3">
    <name type="scientific">Brettanomyces naardenensis</name>
    <name type="common">Yeast</name>
    <dbReference type="NCBI Taxonomy" id="13370"/>
    <lineage>
        <taxon>Eukaryota</taxon>
        <taxon>Fungi</taxon>
        <taxon>Dikarya</taxon>
        <taxon>Ascomycota</taxon>
        <taxon>Saccharomycotina</taxon>
        <taxon>Pichiomycetes</taxon>
        <taxon>Pichiales</taxon>
        <taxon>Pichiaceae</taxon>
        <taxon>Brettanomyces</taxon>
    </lineage>
</organism>
<dbReference type="Gene3D" id="3.40.50.1580">
    <property type="entry name" value="Nucleoside phosphorylase domain"/>
    <property type="match status" value="1"/>
</dbReference>
<dbReference type="Pfam" id="PF06516">
    <property type="entry name" value="NUP"/>
    <property type="match status" value="1"/>
</dbReference>
<feature type="chain" id="PRO_5019377114" evidence="1">
    <location>
        <begin position="18"/>
        <end position="414"/>
    </location>
</feature>
<keyword evidence="1" id="KW-0732">Signal</keyword>
<dbReference type="GO" id="GO:0055085">
    <property type="term" value="P:transmembrane transport"/>
    <property type="evidence" value="ECO:0007669"/>
    <property type="project" value="InterPro"/>
</dbReference>
<dbReference type="GO" id="GO:0003824">
    <property type="term" value="F:catalytic activity"/>
    <property type="evidence" value="ECO:0007669"/>
    <property type="project" value="InterPro"/>
</dbReference>
<dbReference type="AlphaFoldDB" id="A0A448YEQ3"/>
<keyword evidence="3" id="KW-1185">Reference proteome</keyword>
<sequence>MFSAIVCSLWFIVAATAAKHNTTHSNTTLSYNTTYHPGNVTFNHTLTYDVPFPAQTVGLNASMYEKYEIYHPKVFVINMFSLEQEPFMETFNFTHNITIPGLSPVYPEIHCTKDYSLCQVTTGEGEINAAVTITSLSTNPSFDLSQTFFIVAGIAGCSPKQATLADVTFSHFVVQILEYEVDSRELPSNWTTGYFPFGTENSTDYPENIYGTEIFELNLNLRDRALKLAQSAKLDNGTKANEAFRETFDYAPANSTPKAIGCDTLTSDTYWFGQDFDETFANYTSLITNGTATYCTTQEEDSATMEALIRAARFGLVDFSRVVVMRTCSDFTYSDEYTGNETTYFFDDVSQGGISASLTNLVIGSKPLINDILKNFEIYNNGTYAPTNYIGDYFNSLEFDVDVRTWGNAAWGTA</sequence>
<evidence type="ECO:0000256" key="1">
    <source>
        <dbReference type="SAM" id="SignalP"/>
    </source>
</evidence>
<dbReference type="InterPro" id="IPR035994">
    <property type="entry name" value="Nucleoside_phosphorylase_sf"/>
</dbReference>
<dbReference type="PANTHER" id="PTHR38643">
    <property type="entry name" value="PURINE NUCLEOSIDE PERMEASE C285.05-RELATED"/>
    <property type="match status" value="1"/>
</dbReference>
<accession>A0A448YEQ3</accession>
<dbReference type="STRING" id="13370.A0A448YEQ3"/>
<dbReference type="GO" id="GO:0005783">
    <property type="term" value="C:endoplasmic reticulum"/>
    <property type="evidence" value="ECO:0007669"/>
    <property type="project" value="TreeGrafter"/>
</dbReference>
<proteinExistence type="predicted"/>
<dbReference type="PANTHER" id="PTHR38643:SF1">
    <property type="entry name" value="PURINE NUCLEOSIDE PERMEASE C285.05-RELATED"/>
    <property type="match status" value="1"/>
</dbReference>